<comment type="caution">
    <text evidence="18">The sequence shown here is derived from an EMBL/GenBank/DDBJ whole genome shotgun (WGS) entry which is preliminary data.</text>
</comment>
<organism evidence="18 19">
    <name type="scientific">Arthrobacter deserti</name>
    <dbReference type="NCBI Taxonomy" id="1742687"/>
    <lineage>
        <taxon>Bacteria</taxon>
        <taxon>Bacillati</taxon>
        <taxon>Actinomycetota</taxon>
        <taxon>Actinomycetes</taxon>
        <taxon>Micrococcales</taxon>
        <taxon>Micrococcaceae</taxon>
        <taxon>Arthrobacter</taxon>
    </lineage>
</organism>
<feature type="non-terminal residue" evidence="18">
    <location>
        <position position="1"/>
    </location>
</feature>
<dbReference type="PANTHER" id="PTHR30474:SF2">
    <property type="entry name" value="PEPTIDOGLYCAN GLYCOSYLTRANSFERASE FTSW-RELATED"/>
    <property type="match status" value="1"/>
</dbReference>
<keyword evidence="3" id="KW-0808">Transferase</keyword>
<evidence type="ECO:0000256" key="12">
    <source>
        <dbReference type="ARBA" id="ARBA00041185"/>
    </source>
</evidence>
<evidence type="ECO:0000256" key="9">
    <source>
        <dbReference type="ARBA" id="ARBA00032370"/>
    </source>
</evidence>
<comment type="subcellular location">
    <subcellularLocation>
        <location evidence="1">Membrane</location>
        <topology evidence="1">Multi-pass membrane protein</topology>
    </subcellularLocation>
</comment>
<evidence type="ECO:0000313" key="19">
    <source>
        <dbReference type="Proteomes" id="UP000523795"/>
    </source>
</evidence>
<evidence type="ECO:0000313" key="18">
    <source>
        <dbReference type="EMBL" id="NKX52213.1"/>
    </source>
</evidence>
<sequence length="129" mass="13662">LLSRVGAGWLKRLGWPALAVSVLLLLLVFTPLGVSVNGNRNWIQLPGGFTAQPSEAAKLGLSLWMACVLVRKGPLLSEWKHSAVPVLFPVGLLVVGLVLLGNDLGTAMIILLIVAGALFFAGTPLRLFI</sequence>
<comment type="catalytic activity">
    <reaction evidence="15">
        <text>[GlcNAc-(1-&gt;4)-Mur2Ac(oyl-L-Ala-gamma-D-Glu-L-Lys-D-Ala-D-Ala)](n)-di-trans,octa-cis-undecaprenyl diphosphate + beta-D-GlcNAc-(1-&gt;4)-Mur2Ac(oyl-L-Ala-gamma-D-Glu-L-Lys-D-Ala-D-Ala)-di-trans,octa-cis-undecaprenyl diphosphate = [GlcNAc-(1-&gt;4)-Mur2Ac(oyl-L-Ala-gamma-D-Glu-L-Lys-D-Ala-D-Ala)](n+1)-di-trans,octa-cis-undecaprenyl diphosphate + di-trans,octa-cis-undecaprenyl diphosphate + H(+)</text>
        <dbReference type="Rhea" id="RHEA:23708"/>
        <dbReference type="Rhea" id="RHEA-COMP:9602"/>
        <dbReference type="Rhea" id="RHEA-COMP:9603"/>
        <dbReference type="ChEBI" id="CHEBI:15378"/>
        <dbReference type="ChEBI" id="CHEBI:58405"/>
        <dbReference type="ChEBI" id="CHEBI:60033"/>
        <dbReference type="ChEBI" id="CHEBI:78435"/>
        <dbReference type="EC" id="2.4.99.28"/>
    </reaction>
</comment>
<evidence type="ECO:0000256" key="6">
    <source>
        <dbReference type="ARBA" id="ARBA00022984"/>
    </source>
</evidence>
<feature type="transmembrane region" description="Helical" evidence="17">
    <location>
        <begin position="12"/>
        <end position="34"/>
    </location>
</feature>
<evidence type="ECO:0000256" key="10">
    <source>
        <dbReference type="ARBA" id="ARBA00033270"/>
    </source>
</evidence>
<keyword evidence="2" id="KW-0328">Glycosyltransferase</keyword>
<proteinExistence type="inferred from homology"/>
<evidence type="ECO:0000256" key="11">
    <source>
        <dbReference type="ARBA" id="ARBA00038053"/>
    </source>
</evidence>
<keyword evidence="6" id="KW-0573">Peptidoglycan synthesis</keyword>
<evidence type="ECO:0000256" key="1">
    <source>
        <dbReference type="ARBA" id="ARBA00004141"/>
    </source>
</evidence>
<evidence type="ECO:0000256" key="17">
    <source>
        <dbReference type="SAM" id="Phobius"/>
    </source>
</evidence>
<keyword evidence="5" id="KW-0133">Cell shape</keyword>
<evidence type="ECO:0000256" key="16">
    <source>
        <dbReference type="ARBA" id="ARBA00049966"/>
    </source>
</evidence>
<dbReference type="EC" id="2.4.99.28" evidence="14"/>
<evidence type="ECO:0000256" key="3">
    <source>
        <dbReference type="ARBA" id="ARBA00022679"/>
    </source>
</evidence>
<keyword evidence="7 17" id="KW-1133">Transmembrane helix</keyword>
<evidence type="ECO:0000256" key="15">
    <source>
        <dbReference type="ARBA" id="ARBA00049902"/>
    </source>
</evidence>
<evidence type="ECO:0000256" key="2">
    <source>
        <dbReference type="ARBA" id="ARBA00022676"/>
    </source>
</evidence>
<dbReference type="PANTHER" id="PTHR30474">
    <property type="entry name" value="CELL CYCLE PROTEIN"/>
    <property type="match status" value="1"/>
</dbReference>
<comment type="similarity">
    <text evidence="11">Belongs to the SEDS family. FtsW subfamily.</text>
</comment>
<evidence type="ECO:0000256" key="8">
    <source>
        <dbReference type="ARBA" id="ARBA00023136"/>
    </source>
</evidence>
<feature type="transmembrane region" description="Helical" evidence="17">
    <location>
        <begin position="82"/>
        <end position="101"/>
    </location>
</feature>
<evidence type="ECO:0000256" key="5">
    <source>
        <dbReference type="ARBA" id="ARBA00022960"/>
    </source>
</evidence>
<evidence type="ECO:0000256" key="7">
    <source>
        <dbReference type="ARBA" id="ARBA00022989"/>
    </source>
</evidence>
<keyword evidence="8 17" id="KW-0472">Membrane</keyword>
<gene>
    <name evidence="18" type="ORF">HER39_16885</name>
</gene>
<keyword evidence="19" id="KW-1185">Reference proteome</keyword>
<feature type="transmembrane region" description="Helical" evidence="17">
    <location>
        <begin position="107"/>
        <end position="128"/>
    </location>
</feature>
<evidence type="ECO:0000256" key="14">
    <source>
        <dbReference type="ARBA" id="ARBA00044770"/>
    </source>
</evidence>
<protein>
    <recommendedName>
        <fullName evidence="12">Probable peptidoglycan glycosyltransferase FtsW</fullName>
        <ecNumber evidence="14">2.4.99.28</ecNumber>
    </recommendedName>
    <alternativeName>
        <fullName evidence="13">Cell division protein FtsW</fullName>
    </alternativeName>
    <alternativeName>
        <fullName evidence="10">Cell wall polymerase</fullName>
    </alternativeName>
    <alternativeName>
        <fullName evidence="9">Peptidoglycan polymerase</fullName>
    </alternativeName>
</protein>
<evidence type="ECO:0000256" key="13">
    <source>
        <dbReference type="ARBA" id="ARBA00041418"/>
    </source>
</evidence>
<name>A0ABX1JSB7_9MICC</name>
<dbReference type="EMBL" id="JAAZSR010000446">
    <property type="protein sequence ID" value="NKX52213.1"/>
    <property type="molecule type" value="Genomic_DNA"/>
</dbReference>
<reference evidence="18 19" key="1">
    <citation type="submission" date="2020-04" db="EMBL/GenBank/DDBJ databases">
        <authorList>
            <person name="Liu S."/>
        </authorList>
    </citation>
    <scope>NUCLEOTIDE SEQUENCE [LARGE SCALE GENOMIC DNA]</scope>
    <source>
        <strain evidence="18 19">CGMCC 1.15091</strain>
    </source>
</reference>
<accession>A0ABX1JSB7</accession>
<keyword evidence="4 17" id="KW-0812">Transmembrane</keyword>
<comment type="function">
    <text evidence="16">Peptidoglycan polymerase that is essential for cell division.</text>
</comment>
<evidence type="ECO:0000256" key="4">
    <source>
        <dbReference type="ARBA" id="ARBA00022692"/>
    </source>
</evidence>
<dbReference type="Pfam" id="PF01098">
    <property type="entry name" value="FTSW_RODA_SPOVE"/>
    <property type="match status" value="1"/>
</dbReference>
<dbReference type="InterPro" id="IPR001182">
    <property type="entry name" value="FtsW/RodA"/>
</dbReference>
<feature type="non-terminal residue" evidence="18">
    <location>
        <position position="129"/>
    </location>
</feature>
<dbReference type="Proteomes" id="UP000523795">
    <property type="component" value="Unassembled WGS sequence"/>
</dbReference>